<feature type="region of interest" description="Disordered" evidence="1">
    <location>
        <begin position="68"/>
        <end position="95"/>
    </location>
</feature>
<evidence type="ECO:0000256" key="1">
    <source>
        <dbReference type="SAM" id="MobiDB-lite"/>
    </source>
</evidence>
<evidence type="ECO:0000313" key="2">
    <source>
        <dbReference type="EMBL" id="GBP70126.1"/>
    </source>
</evidence>
<organism evidence="2 3">
    <name type="scientific">Eumeta variegata</name>
    <name type="common">Bagworm moth</name>
    <name type="synonym">Eumeta japonica</name>
    <dbReference type="NCBI Taxonomy" id="151549"/>
    <lineage>
        <taxon>Eukaryota</taxon>
        <taxon>Metazoa</taxon>
        <taxon>Ecdysozoa</taxon>
        <taxon>Arthropoda</taxon>
        <taxon>Hexapoda</taxon>
        <taxon>Insecta</taxon>
        <taxon>Pterygota</taxon>
        <taxon>Neoptera</taxon>
        <taxon>Endopterygota</taxon>
        <taxon>Lepidoptera</taxon>
        <taxon>Glossata</taxon>
        <taxon>Ditrysia</taxon>
        <taxon>Tineoidea</taxon>
        <taxon>Psychidae</taxon>
        <taxon>Oiketicinae</taxon>
        <taxon>Eumeta</taxon>
    </lineage>
</organism>
<keyword evidence="3" id="KW-1185">Reference proteome</keyword>
<reference evidence="2 3" key="1">
    <citation type="journal article" date="2019" name="Commun. Biol.">
        <title>The bagworm genome reveals a unique fibroin gene that provides high tensile strength.</title>
        <authorList>
            <person name="Kono N."/>
            <person name="Nakamura H."/>
            <person name="Ohtoshi R."/>
            <person name="Tomita M."/>
            <person name="Numata K."/>
            <person name="Arakawa K."/>
        </authorList>
    </citation>
    <scope>NUCLEOTIDE SEQUENCE [LARGE SCALE GENOMIC DNA]</scope>
</reference>
<gene>
    <name evidence="2" type="ORF">EVAR_55445_1</name>
</gene>
<dbReference type="EMBL" id="BGZK01001064">
    <property type="protein sequence ID" value="GBP70126.1"/>
    <property type="molecule type" value="Genomic_DNA"/>
</dbReference>
<sequence>MEARKSLTSAGLLGRNRISHGERFCSTYAGDMVRLDRPARGGLSTPYPFNLRGGARSHDEEILRLERSKPMEQRMNEQACPGLHHKATRRTPRDFSRIGTQRFLPPLDHTATIARS</sequence>
<evidence type="ECO:0000313" key="3">
    <source>
        <dbReference type="Proteomes" id="UP000299102"/>
    </source>
</evidence>
<protein>
    <submittedName>
        <fullName evidence="2">Uncharacterized protein</fullName>
    </submittedName>
</protein>
<dbReference type="Proteomes" id="UP000299102">
    <property type="component" value="Unassembled WGS sequence"/>
</dbReference>
<accession>A0A4C1Y2J1</accession>
<dbReference type="AlphaFoldDB" id="A0A4C1Y2J1"/>
<name>A0A4C1Y2J1_EUMVA</name>
<comment type="caution">
    <text evidence="2">The sequence shown here is derived from an EMBL/GenBank/DDBJ whole genome shotgun (WGS) entry which is preliminary data.</text>
</comment>
<proteinExistence type="predicted"/>